<gene>
    <name evidence="1" type="ORF">MM415B03709_0005</name>
</gene>
<dbReference type="AlphaFoldDB" id="A0A6M3LPS3"/>
<name>A0A6M3LPS3_9ZZZZ</name>
<proteinExistence type="predicted"/>
<accession>A0A6M3LPS3</accession>
<sequence length="256" mass="27053">MAWEFAQNMYGAPALVHERLQIGETCYVGQIMCADYALGGIVEPGELAGAGPDATTALVGICSAVRTSPTYTAAYQGDGGTYDTTQAAQVANDPPGPTLIDMTVIRPGDIFKAPLKNVVIATAPTVVTATATATAGLTVTHTGTAVTAPTSNFSTIYCRTGANRGQYRVITTGGTKTQTLLNAFTYDPAIGDTFVCANIKVGYCNIDFTTDFLGIDINTSVSNHYEAYCWQLNLEEAGKEFALVSFSPQHIWAPHD</sequence>
<organism evidence="1">
    <name type="scientific">viral metagenome</name>
    <dbReference type="NCBI Taxonomy" id="1070528"/>
    <lineage>
        <taxon>unclassified sequences</taxon>
        <taxon>metagenomes</taxon>
        <taxon>organismal metagenomes</taxon>
    </lineage>
</organism>
<dbReference type="EMBL" id="MT143268">
    <property type="protein sequence ID" value="QJA94878.1"/>
    <property type="molecule type" value="Genomic_DNA"/>
</dbReference>
<evidence type="ECO:0000313" key="1">
    <source>
        <dbReference type="EMBL" id="QJA94878.1"/>
    </source>
</evidence>
<reference evidence="1" key="1">
    <citation type="submission" date="2020-03" db="EMBL/GenBank/DDBJ databases">
        <title>The deep terrestrial virosphere.</title>
        <authorList>
            <person name="Holmfeldt K."/>
            <person name="Nilsson E."/>
            <person name="Simone D."/>
            <person name="Lopez-Fernandez M."/>
            <person name="Wu X."/>
            <person name="de Brujin I."/>
            <person name="Lundin D."/>
            <person name="Andersson A."/>
            <person name="Bertilsson S."/>
            <person name="Dopson M."/>
        </authorList>
    </citation>
    <scope>NUCLEOTIDE SEQUENCE</scope>
    <source>
        <strain evidence="1">MM415B03709</strain>
    </source>
</reference>
<protein>
    <submittedName>
        <fullName evidence="1">Uncharacterized protein</fullName>
    </submittedName>
</protein>